<dbReference type="OrthoDB" id="9765158at2"/>
<evidence type="ECO:0000313" key="4">
    <source>
        <dbReference type="RefSeq" id="WP_028309831.1"/>
    </source>
</evidence>
<feature type="signal peptide" evidence="1">
    <location>
        <begin position="1"/>
        <end position="21"/>
    </location>
</feature>
<feature type="chain" id="PRO_5034035040" evidence="1">
    <location>
        <begin position="22"/>
        <end position="374"/>
    </location>
</feature>
<evidence type="ECO:0000259" key="2">
    <source>
        <dbReference type="PROSITE" id="PS51782"/>
    </source>
</evidence>
<dbReference type="PROSITE" id="PS51782">
    <property type="entry name" value="LYSM"/>
    <property type="match status" value="1"/>
</dbReference>
<accession>A0A8B6X0G4</accession>
<evidence type="ECO:0000313" key="3">
    <source>
        <dbReference type="Proteomes" id="UP000675920"/>
    </source>
</evidence>
<name>A0A8B6X0G4_9BURK</name>
<evidence type="ECO:0000256" key="1">
    <source>
        <dbReference type="SAM" id="SignalP"/>
    </source>
</evidence>
<dbReference type="SMART" id="SM00257">
    <property type="entry name" value="LysM"/>
    <property type="match status" value="1"/>
</dbReference>
<dbReference type="RefSeq" id="WP_028309831.1">
    <property type="nucleotide sequence ID" value="NZ_AXWS01000001.1"/>
</dbReference>
<keyword evidence="1" id="KW-0732">Signal</keyword>
<dbReference type="Proteomes" id="UP000675920">
    <property type="component" value="Unplaced"/>
</dbReference>
<dbReference type="PANTHER" id="PTHR34700:SF4">
    <property type="entry name" value="PHAGE-LIKE ELEMENT PBSX PROTEIN XKDP"/>
    <property type="match status" value="1"/>
</dbReference>
<reference evidence="4" key="1">
    <citation type="journal article" date="2008" name="Mol. Microbiol.">
        <title>LysM, a widely distributed protein motif for binding to (peptido)glycans.</title>
        <authorList>
            <person name="Buist G."/>
            <person name="Steen A."/>
            <person name="Kok J."/>
            <person name="Kuipers O.P."/>
        </authorList>
    </citation>
    <scope>NUCLEOTIDE SEQUENCE</scope>
</reference>
<dbReference type="InterPro" id="IPR018392">
    <property type="entry name" value="LysM"/>
</dbReference>
<dbReference type="AlphaFoldDB" id="A0A8B6X0G4"/>
<dbReference type="InterPro" id="IPR036779">
    <property type="entry name" value="LysM_dom_sf"/>
</dbReference>
<sequence length="374" mass="40307">MKKSSTALLGAALAIATSLQAAPAVEYPVTPRQRNVADQVAQAGVPLSELALNAPDSYTVKPGDTLWGISGLFLKSPWRWPELWGMNRDQIRNPHLIYPGQILMLEKSNGRALLKLGTPVGGAGGTVKLSPHIRVSGAADGAIPSINPRDIEPFLNRPLIVTEEGIAASPRVVATQEDRVITGTNDIVYVRGMPSGGGRSWQVYRPAAPLRDPETNRVIAYEAVYCGVADVSSNGDPATLRIKEAREEIRVGDRLVPTESSDFPTYMPHAASTVIDGRVVSIYNGVDQAATGMVIALNRGAAQGVERGHVFRLLNYGGYIVDRTAANGGERVRLPDEPVGDVFVFRVFENISYGLILRSTNTTRIGDRFVSKLD</sequence>
<keyword evidence="3" id="KW-1185">Reference proteome</keyword>
<organism evidence="3 4">
    <name type="scientific">Derxia gummosa DSM 723</name>
    <dbReference type="NCBI Taxonomy" id="1121388"/>
    <lineage>
        <taxon>Bacteria</taxon>
        <taxon>Pseudomonadati</taxon>
        <taxon>Pseudomonadota</taxon>
        <taxon>Betaproteobacteria</taxon>
        <taxon>Burkholderiales</taxon>
        <taxon>Alcaligenaceae</taxon>
        <taxon>Derxia</taxon>
    </lineage>
</organism>
<reference evidence="4" key="2">
    <citation type="journal article" date="2014" name="Appl. Microbiol. Biotechnol.">
        <title>Exploiting the peptidoglycan-binding motif, LysM, for medical and industrial applications.</title>
        <authorList>
            <person name="Visweswaran G.R."/>
            <person name="Leenhouts K."/>
            <person name="van Roosmalen M."/>
            <person name="Kok J."/>
            <person name="Buist G."/>
        </authorList>
    </citation>
    <scope>NUCLEOTIDE SEQUENCE</scope>
</reference>
<dbReference type="InterPro" id="IPR052196">
    <property type="entry name" value="Bact_Kbp"/>
</dbReference>
<protein>
    <submittedName>
        <fullName evidence="4">LysM peptidoglycan-binding domain-containing protein</fullName>
    </submittedName>
</protein>
<proteinExistence type="predicted"/>
<dbReference type="SUPFAM" id="SSF54106">
    <property type="entry name" value="LysM domain"/>
    <property type="match status" value="1"/>
</dbReference>
<dbReference type="PANTHER" id="PTHR34700">
    <property type="entry name" value="POTASSIUM BINDING PROTEIN KBP"/>
    <property type="match status" value="1"/>
</dbReference>
<dbReference type="Gene3D" id="3.10.350.10">
    <property type="entry name" value="LysM domain"/>
    <property type="match status" value="1"/>
</dbReference>
<dbReference type="Pfam" id="PF01476">
    <property type="entry name" value="LysM"/>
    <property type="match status" value="1"/>
</dbReference>
<feature type="domain" description="LysM" evidence="2">
    <location>
        <begin position="56"/>
        <end position="105"/>
    </location>
</feature>
<dbReference type="CDD" id="cd00118">
    <property type="entry name" value="LysM"/>
    <property type="match status" value="1"/>
</dbReference>
<reference evidence="4" key="3">
    <citation type="submission" date="2025-08" db="UniProtKB">
        <authorList>
            <consortium name="RefSeq"/>
        </authorList>
    </citation>
    <scope>IDENTIFICATION</scope>
</reference>